<proteinExistence type="predicted"/>
<keyword evidence="3" id="KW-1185">Reference proteome</keyword>
<keyword evidence="1" id="KW-0472">Membrane</keyword>
<dbReference type="RefSeq" id="WP_379815258.1">
    <property type="nucleotide sequence ID" value="NZ_JBHUDZ010000012.1"/>
</dbReference>
<organism evidence="2 3">
    <name type="scientific">Flavobacterium artemisiae</name>
    <dbReference type="NCBI Taxonomy" id="2126556"/>
    <lineage>
        <taxon>Bacteria</taxon>
        <taxon>Pseudomonadati</taxon>
        <taxon>Bacteroidota</taxon>
        <taxon>Flavobacteriia</taxon>
        <taxon>Flavobacteriales</taxon>
        <taxon>Flavobacteriaceae</taxon>
        <taxon>Flavobacterium</taxon>
    </lineage>
</organism>
<evidence type="ECO:0000256" key="1">
    <source>
        <dbReference type="SAM" id="Phobius"/>
    </source>
</evidence>
<sequence length="246" mass="29168">MVAVLLPFILFLLNKKNYKKYNEKEKLSFEKKSIDLEQQKYLEEYNKQIKLRIKLFICFCLVVTLIVPLWFFIYTVLETNSLGKELIGQESYNSRMNDSYLFSFTMFGLLFLLMSPMILLFRNHYQQYFSLINSLSKADLLKVKVVNDNLSFIYKYTPPYVIKEKSILLFHVFRSPIIIKVEEIKTIDVNRIKVKMGYVYLITITTSEKKRISLPDSEFLKENLINEVMKINPNIRLTANKHGFFG</sequence>
<gene>
    <name evidence="2" type="ORF">ACFSC2_11715</name>
</gene>
<feature type="transmembrane region" description="Helical" evidence="1">
    <location>
        <begin position="100"/>
        <end position="121"/>
    </location>
</feature>
<feature type="transmembrane region" description="Helical" evidence="1">
    <location>
        <begin position="55"/>
        <end position="77"/>
    </location>
</feature>
<protein>
    <submittedName>
        <fullName evidence="2">Uncharacterized protein</fullName>
    </submittedName>
</protein>
<comment type="caution">
    <text evidence="2">The sequence shown here is derived from an EMBL/GenBank/DDBJ whole genome shotgun (WGS) entry which is preliminary data.</text>
</comment>
<dbReference type="Proteomes" id="UP001597138">
    <property type="component" value="Unassembled WGS sequence"/>
</dbReference>
<evidence type="ECO:0000313" key="3">
    <source>
        <dbReference type="Proteomes" id="UP001597138"/>
    </source>
</evidence>
<keyword evidence="1" id="KW-1133">Transmembrane helix</keyword>
<accession>A0ABW4HD12</accession>
<dbReference type="EMBL" id="JBHUDZ010000012">
    <property type="protein sequence ID" value="MFD1603404.1"/>
    <property type="molecule type" value="Genomic_DNA"/>
</dbReference>
<reference evidence="3" key="1">
    <citation type="journal article" date="2019" name="Int. J. Syst. Evol. Microbiol.">
        <title>The Global Catalogue of Microorganisms (GCM) 10K type strain sequencing project: providing services to taxonomists for standard genome sequencing and annotation.</title>
        <authorList>
            <consortium name="The Broad Institute Genomics Platform"/>
            <consortium name="The Broad Institute Genome Sequencing Center for Infectious Disease"/>
            <person name="Wu L."/>
            <person name="Ma J."/>
        </authorList>
    </citation>
    <scope>NUCLEOTIDE SEQUENCE [LARGE SCALE GENOMIC DNA]</scope>
    <source>
        <strain evidence="3">CCUG 70865</strain>
    </source>
</reference>
<keyword evidence="1" id="KW-0812">Transmembrane</keyword>
<evidence type="ECO:0000313" key="2">
    <source>
        <dbReference type="EMBL" id="MFD1603404.1"/>
    </source>
</evidence>
<name>A0ABW4HD12_9FLAO</name>